<evidence type="ECO:0000313" key="2">
    <source>
        <dbReference type="EMBL" id="NUB46716.1"/>
    </source>
</evidence>
<keyword evidence="1" id="KW-0472">Membrane</keyword>
<evidence type="ECO:0008006" key="4">
    <source>
        <dbReference type="Google" id="ProtNLM"/>
    </source>
</evidence>
<dbReference type="AlphaFoldDB" id="A0A8X8KR58"/>
<dbReference type="RefSeq" id="WP_152828677.1">
    <property type="nucleotide sequence ID" value="NZ_WHUT02000019.1"/>
</dbReference>
<proteinExistence type="predicted"/>
<evidence type="ECO:0000256" key="1">
    <source>
        <dbReference type="SAM" id="Phobius"/>
    </source>
</evidence>
<dbReference type="EMBL" id="WHUT02000019">
    <property type="protein sequence ID" value="NUB46716.1"/>
    <property type="molecule type" value="Genomic_DNA"/>
</dbReference>
<protein>
    <recommendedName>
        <fullName evidence="4">Transmembrane protein</fullName>
    </recommendedName>
</protein>
<gene>
    <name evidence="2" type="ORF">GEU84_020190</name>
</gene>
<sequence>MSAVTIQQMADRVAALMEERLRIKGRGLAEKLQRGGRVLPRRVRAAAQVLADAAHMAQNPKLLLQVDQEQIAAAYDLCVNHLNGVNRWQRRMGWLTGFAASVAFIVLVVGGLVVAVLVLRGYL</sequence>
<feature type="transmembrane region" description="Helical" evidence="1">
    <location>
        <begin position="94"/>
        <end position="119"/>
    </location>
</feature>
<dbReference type="Proteomes" id="UP000484076">
    <property type="component" value="Unassembled WGS sequence"/>
</dbReference>
<keyword evidence="1" id="KW-1133">Transmembrane helix</keyword>
<accession>A0A8X8KR58</accession>
<name>A0A8X8KR58_9RHOB</name>
<comment type="caution">
    <text evidence="2">The sequence shown here is derived from an EMBL/GenBank/DDBJ whole genome shotgun (WGS) entry which is preliminary data.</text>
</comment>
<keyword evidence="3" id="KW-1185">Reference proteome</keyword>
<organism evidence="2 3">
    <name type="scientific">Fertoeibacter niger</name>
    <dbReference type="NCBI Taxonomy" id="2656921"/>
    <lineage>
        <taxon>Bacteria</taxon>
        <taxon>Pseudomonadati</taxon>
        <taxon>Pseudomonadota</taxon>
        <taxon>Alphaproteobacteria</taxon>
        <taxon>Rhodobacterales</taxon>
        <taxon>Paracoccaceae</taxon>
        <taxon>Fertoeibacter</taxon>
    </lineage>
</organism>
<reference evidence="2" key="1">
    <citation type="submission" date="2020-05" db="EMBL/GenBank/DDBJ databases">
        <title>Fertoebacter nigrum gen. nov., sp. nov., a new member of the family Rhodobacteraceae.</title>
        <authorList>
            <person name="Szuroczki S."/>
            <person name="Abbaszade G."/>
            <person name="Buni D."/>
            <person name="Schumann P."/>
            <person name="Toth E."/>
        </authorList>
    </citation>
    <scope>NUCLEOTIDE SEQUENCE</scope>
    <source>
        <strain evidence="2">RG-N-1a</strain>
    </source>
</reference>
<keyword evidence="1" id="KW-0812">Transmembrane</keyword>
<evidence type="ECO:0000313" key="3">
    <source>
        <dbReference type="Proteomes" id="UP000484076"/>
    </source>
</evidence>